<name>A0A2U1K1S2_9FLAO</name>
<dbReference type="Proteomes" id="UP000245618">
    <property type="component" value="Unassembled WGS sequence"/>
</dbReference>
<dbReference type="AlphaFoldDB" id="A0A2U1K1S2"/>
<dbReference type="OrthoDB" id="773317at2"/>
<evidence type="ECO:0000313" key="1">
    <source>
        <dbReference type="EMBL" id="PWA11372.1"/>
    </source>
</evidence>
<comment type="caution">
    <text evidence="1">The sequence shown here is derived from an EMBL/GenBank/DDBJ whole genome shotgun (WGS) entry which is preliminary data.</text>
</comment>
<dbReference type="InterPro" id="IPR038186">
    <property type="entry name" value="CHAD_dom_sf"/>
</dbReference>
<organism evidence="1 2">
    <name type="scientific">Flavobacterium laiguense</name>
    <dbReference type="NCBI Taxonomy" id="2169409"/>
    <lineage>
        <taxon>Bacteria</taxon>
        <taxon>Pseudomonadati</taxon>
        <taxon>Bacteroidota</taxon>
        <taxon>Flavobacteriia</taxon>
        <taxon>Flavobacteriales</taxon>
        <taxon>Flavobacteriaceae</taxon>
        <taxon>Flavobacterium</taxon>
    </lineage>
</organism>
<protein>
    <submittedName>
        <fullName evidence="1">Uncharacterized protein</fullName>
    </submittedName>
</protein>
<dbReference type="Gene3D" id="1.40.20.10">
    <property type="entry name" value="CHAD domain"/>
    <property type="match status" value="1"/>
</dbReference>
<keyword evidence="2" id="KW-1185">Reference proteome</keyword>
<sequence length="244" mass="29100">MKENLLYYHVSNHLKSIEKHLAAYSKNGKPKHLHLLRLDIKVAKALFSFAEDLYNEPYSVIELKSVFQKSGEIREIQIIGSSKHLPEKLIRELKKKENFLTKQLQRDVPNYIKFIESFRKGVTLPSAFPDTEIIKAYFENELMKANQDFLNQDREGLHQFRKNIKKLMFVYNALPKKMRKKIDLNEQHINKLQEEVGNWHDTYSSIEFLSYRYFKQKPVEYISKLKQKEIKQFNALFANDKPFK</sequence>
<reference evidence="1 2" key="1">
    <citation type="submission" date="2018-04" db="EMBL/GenBank/DDBJ databases">
        <title>Flavobacterium sp. nov., isolated from glacier ice.</title>
        <authorList>
            <person name="Liu Q."/>
            <person name="Xin Y.-H."/>
        </authorList>
    </citation>
    <scope>NUCLEOTIDE SEQUENCE [LARGE SCALE GENOMIC DNA]</scope>
    <source>
        <strain evidence="1 2">LB2P30</strain>
    </source>
</reference>
<dbReference type="RefSeq" id="WP_116759588.1">
    <property type="nucleotide sequence ID" value="NZ_QCZH01000001.1"/>
</dbReference>
<proteinExistence type="predicted"/>
<evidence type="ECO:0000313" key="2">
    <source>
        <dbReference type="Proteomes" id="UP000245618"/>
    </source>
</evidence>
<gene>
    <name evidence="1" type="ORF">DB891_00725</name>
</gene>
<dbReference type="EMBL" id="QCZH01000001">
    <property type="protein sequence ID" value="PWA11372.1"/>
    <property type="molecule type" value="Genomic_DNA"/>
</dbReference>
<accession>A0A2U1K1S2</accession>